<dbReference type="NCBIfam" id="TIGR03263">
    <property type="entry name" value="guanyl_kin"/>
    <property type="match status" value="1"/>
</dbReference>
<dbReference type="InterPro" id="IPR027417">
    <property type="entry name" value="P-loop_NTPase"/>
</dbReference>
<comment type="function">
    <text evidence="1 13">Essential for recycling GMP and indirectly, cGMP.</text>
</comment>
<evidence type="ECO:0000256" key="8">
    <source>
        <dbReference type="ARBA" id="ARBA00022741"/>
    </source>
</evidence>
<organism evidence="15 16">
    <name type="scientific">Halochromatium glycolicum</name>
    <dbReference type="NCBI Taxonomy" id="85075"/>
    <lineage>
        <taxon>Bacteria</taxon>
        <taxon>Pseudomonadati</taxon>
        <taxon>Pseudomonadota</taxon>
        <taxon>Gammaproteobacteria</taxon>
        <taxon>Chromatiales</taxon>
        <taxon>Chromatiaceae</taxon>
        <taxon>Halochromatium</taxon>
    </lineage>
</organism>
<comment type="catalytic activity">
    <reaction evidence="12 13">
        <text>GMP + ATP = GDP + ADP</text>
        <dbReference type="Rhea" id="RHEA:20780"/>
        <dbReference type="ChEBI" id="CHEBI:30616"/>
        <dbReference type="ChEBI" id="CHEBI:58115"/>
        <dbReference type="ChEBI" id="CHEBI:58189"/>
        <dbReference type="ChEBI" id="CHEBI:456216"/>
        <dbReference type="EC" id="2.7.4.8"/>
    </reaction>
</comment>
<dbReference type="EC" id="2.7.4.8" evidence="4 13"/>
<keyword evidence="6 13" id="KW-0963">Cytoplasm</keyword>
<dbReference type="InterPro" id="IPR017665">
    <property type="entry name" value="Guanylate_kinase"/>
</dbReference>
<dbReference type="GO" id="GO:0004385">
    <property type="term" value="F:GMP kinase activity"/>
    <property type="evidence" value="ECO:0007669"/>
    <property type="project" value="UniProtKB-UniRule"/>
</dbReference>
<evidence type="ECO:0000256" key="13">
    <source>
        <dbReference type="HAMAP-Rule" id="MF_00328"/>
    </source>
</evidence>
<dbReference type="PROSITE" id="PS50052">
    <property type="entry name" value="GUANYLATE_KINASE_2"/>
    <property type="match status" value="1"/>
</dbReference>
<evidence type="ECO:0000259" key="14">
    <source>
        <dbReference type="PROSITE" id="PS50052"/>
    </source>
</evidence>
<dbReference type="PANTHER" id="PTHR23117">
    <property type="entry name" value="GUANYLATE KINASE-RELATED"/>
    <property type="match status" value="1"/>
</dbReference>
<protein>
    <recommendedName>
        <fullName evidence="5 13">Guanylate kinase</fullName>
        <ecNumber evidence="4 13">2.7.4.8</ecNumber>
    </recommendedName>
    <alternativeName>
        <fullName evidence="11 13">GMP kinase</fullName>
    </alternativeName>
</protein>
<comment type="caution">
    <text evidence="15">The sequence shown here is derived from an EMBL/GenBank/DDBJ whole genome shotgun (WGS) entry which is preliminary data.</text>
</comment>
<evidence type="ECO:0000256" key="11">
    <source>
        <dbReference type="ARBA" id="ARBA00030128"/>
    </source>
</evidence>
<dbReference type="FunFam" id="3.30.63.10:FF:000002">
    <property type="entry name" value="Guanylate kinase 1"/>
    <property type="match status" value="1"/>
</dbReference>
<dbReference type="Proteomes" id="UP001296776">
    <property type="component" value="Unassembled WGS sequence"/>
</dbReference>
<evidence type="ECO:0000256" key="2">
    <source>
        <dbReference type="ARBA" id="ARBA00004496"/>
    </source>
</evidence>
<dbReference type="SMART" id="SM00072">
    <property type="entry name" value="GuKc"/>
    <property type="match status" value="1"/>
</dbReference>
<evidence type="ECO:0000313" key="15">
    <source>
        <dbReference type="EMBL" id="MBK1705336.1"/>
    </source>
</evidence>
<comment type="similarity">
    <text evidence="3 13">Belongs to the guanylate kinase family.</text>
</comment>
<name>A0AAJ0XA15_9GAMM</name>
<comment type="subcellular location">
    <subcellularLocation>
        <location evidence="2 13">Cytoplasm</location>
    </subcellularLocation>
</comment>
<dbReference type="GO" id="GO:0005829">
    <property type="term" value="C:cytosol"/>
    <property type="evidence" value="ECO:0007669"/>
    <property type="project" value="TreeGrafter"/>
</dbReference>
<dbReference type="Gene3D" id="3.40.50.300">
    <property type="entry name" value="P-loop containing nucleotide triphosphate hydrolases"/>
    <property type="match status" value="1"/>
</dbReference>
<evidence type="ECO:0000256" key="5">
    <source>
        <dbReference type="ARBA" id="ARBA00016296"/>
    </source>
</evidence>
<reference evidence="15" key="2">
    <citation type="journal article" date="2020" name="Microorganisms">
        <title>Osmotic Adaptation and Compatible Solute Biosynthesis of Phototrophic Bacteria as Revealed from Genome Analyses.</title>
        <authorList>
            <person name="Imhoff J.F."/>
            <person name="Rahn T."/>
            <person name="Kunzel S."/>
            <person name="Keller A."/>
            <person name="Neulinger S.C."/>
        </authorList>
    </citation>
    <scope>NUCLEOTIDE SEQUENCE</scope>
    <source>
        <strain evidence="15">DSM 11080</strain>
    </source>
</reference>
<evidence type="ECO:0000256" key="7">
    <source>
        <dbReference type="ARBA" id="ARBA00022679"/>
    </source>
</evidence>
<feature type="binding site" evidence="13">
    <location>
        <begin position="16"/>
        <end position="23"/>
    </location>
    <ligand>
        <name>ATP</name>
        <dbReference type="ChEBI" id="CHEBI:30616"/>
    </ligand>
</feature>
<keyword evidence="8 13" id="KW-0547">Nucleotide-binding</keyword>
<dbReference type="AlphaFoldDB" id="A0AAJ0XA15"/>
<evidence type="ECO:0000256" key="4">
    <source>
        <dbReference type="ARBA" id="ARBA00012961"/>
    </source>
</evidence>
<keyword evidence="10 13" id="KW-0067">ATP-binding</keyword>
<dbReference type="SUPFAM" id="SSF52540">
    <property type="entry name" value="P-loop containing nucleoside triphosphate hydrolases"/>
    <property type="match status" value="1"/>
</dbReference>
<keyword evidence="7 13" id="KW-0808">Transferase</keyword>
<evidence type="ECO:0000256" key="1">
    <source>
        <dbReference type="ARBA" id="ARBA00003531"/>
    </source>
</evidence>
<dbReference type="PROSITE" id="PS00856">
    <property type="entry name" value="GUANYLATE_KINASE_1"/>
    <property type="match status" value="1"/>
</dbReference>
<gene>
    <name evidence="13" type="primary">gmk</name>
    <name evidence="15" type="ORF">CKO40_12460</name>
</gene>
<feature type="domain" description="Guanylate kinase-like" evidence="14">
    <location>
        <begin position="9"/>
        <end position="187"/>
    </location>
</feature>
<dbReference type="EMBL" id="NRSJ01000021">
    <property type="protein sequence ID" value="MBK1705336.1"/>
    <property type="molecule type" value="Genomic_DNA"/>
</dbReference>
<dbReference type="PANTHER" id="PTHR23117:SF13">
    <property type="entry name" value="GUANYLATE KINASE"/>
    <property type="match status" value="1"/>
</dbReference>
<dbReference type="InterPro" id="IPR020590">
    <property type="entry name" value="Guanylate_kinase_CS"/>
</dbReference>
<dbReference type="HAMAP" id="MF_00328">
    <property type="entry name" value="Guanylate_kinase"/>
    <property type="match status" value="1"/>
</dbReference>
<dbReference type="CDD" id="cd00071">
    <property type="entry name" value="GMPK"/>
    <property type="match status" value="1"/>
</dbReference>
<evidence type="ECO:0000313" key="16">
    <source>
        <dbReference type="Proteomes" id="UP001296776"/>
    </source>
</evidence>
<reference evidence="15" key="1">
    <citation type="submission" date="2017-08" db="EMBL/GenBank/DDBJ databases">
        <authorList>
            <person name="Imhoff J.F."/>
            <person name="Rahn T."/>
            <person name="Kuenzel S."/>
            <person name="Neulinger S.C."/>
        </authorList>
    </citation>
    <scope>NUCLEOTIDE SEQUENCE</scope>
    <source>
        <strain evidence="15">DSM 11080</strain>
    </source>
</reference>
<keyword evidence="9 13" id="KW-0418">Kinase</keyword>
<keyword evidence="16" id="KW-1185">Reference proteome</keyword>
<evidence type="ECO:0000256" key="6">
    <source>
        <dbReference type="ARBA" id="ARBA00022490"/>
    </source>
</evidence>
<sequence length="210" mass="23409">MAATKSPQGILFVVSAPSGAGKTSLVRALLEGDADLQLSVSYTTRARRSGEIDGQHYHFVDQDTFEQMVAADAFVEYARVFGNAYGTAAATLRETLDGGQDLLLEIDWQGARQVRQRFPESVSVFIVPPSLSALDARLRGRGQDSDAVIRERMDKARDELSHWSEYQYLVVNDRFDQALSELRSIVTAERLRTAQQAARLREPLRSMLES</sequence>
<dbReference type="FunFam" id="3.40.50.300:FF:000855">
    <property type="entry name" value="Guanylate kinase"/>
    <property type="match status" value="1"/>
</dbReference>
<dbReference type="Pfam" id="PF00625">
    <property type="entry name" value="Guanylate_kin"/>
    <property type="match status" value="1"/>
</dbReference>
<dbReference type="InterPro" id="IPR008144">
    <property type="entry name" value="Guanylate_kin-like_dom"/>
</dbReference>
<evidence type="ECO:0000256" key="12">
    <source>
        <dbReference type="ARBA" id="ARBA00048594"/>
    </source>
</evidence>
<evidence type="ECO:0000256" key="9">
    <source>
        <dbReference type="ARBA" id="ARBA00022777"/>
    </source>
</evidence>
<accession>A0AAJ0XA15</accession>
<proteinExistence type="inferred from homology"/>
<dbReference type="GO" id="GO:0005524">
    <property type="term" value="F:ATP binding"/>
    <property type="evidence" value="ECO:0007669"/>
    <property type="project" value="UniProtKB-UniRule"/>
</dbReference>
<evidence type="ECO:0000256" key="3">
    <source>
        <dbReference type="ARBA" id="ARBA00005790"/>
    </source>
</evidence>
<dbReference type="Gene3D" id="3.30.63.10">
    <property type="entry name" value="Guanylate Kinase phosphate binding domain"/>
    <property type="match status" value="1"/>
</dbReference>
<dbReference type="InterPro" id="IPR008145">
    <property type="entry name" value="GK/Ca_channel_bsu"/>
</dbReference>
<evidence type="ECO:0000256" key="10">
    <source>
        <dbReference type="ARBA" id="ARBA00022840"/>
    </source>
</evidence>